<name>A0A7L1GYT0_9PICI</name>
<evidence type="ECO:0000256" key="1">
    <source>
        <dbReference type="SAM" id="MobiDB-lite"/>
    </source>
</evidence>
<reference evidence="2 3" key="1">
    <citation type="submission" date="2019-09" db="EMBL/GenBank/DDBJ databases">
        <title>Bird 10,000 Genomes (B10K) Project - Family phase.</title>
        <authorList>
            <person name="Zhang G."/>
        </authorList>
    </citation>
    <scope>NUCLEOTIDE SEQUENCE [LARGE SCALE GENOMIC DNA]</scope>
    <source>
        <strain evidence="2">B10K-DU-001-78</strain>
        <tissue evidence="2">Muscle</tissue>
    </source>
</reference>
<feature type="non-terminal residue" evidence="2">
    <location>
        <position position="1"/>
    </location>
</feature>
<feature type="non-terminal residue" evidence="2">
    <location>
        <position position="464"/>
    </location>
</feature>
<dbReference type="SUPFAM" id="SSF46966">
    <property type="entry name" value="Spectrin repeat"/>
    <property type="match status" value="1"/>
</dbReference>
<gene>
    <name evidence="2" type="primary">Cep68</name>
    <name evidence="2" type="ORF">INDMAC_R14473</name>
</gene>
<feature type="region of interest" description="Disordered" evidence="1">
    <location>
        <begin position="255"/>
        <end position="301"/>
    </location>
</feature>
<feature type="region of interest" description="Disordered" evidence="1">
    <location>
        <begin position="330"/>
        <end position="349"/>
    </location>
</feature>
<evidence type="ECO:0000313" key="2">
    <source>
        <dbReference type="EMBL" id="NXN19034.1"/>
    </source>
</evidence>
<accession>A0A7L1GYT0</accession>
<protein>
    <submittedName>
        <fullName evidence="2">CEP68 protein</fullName>
    </submittedName>
</protein>
<dbReference type="OrthoDB" id="9448174at2759"/>
<organism evidence="2 3">
    <name type="scientific">Indicator maculatus</name>
    <name type="common">spotted honeyguide</name>
    <dbReference type="NCBI Taxonomy" id="545262"/>
    <lineage>
        <taxon>Eukaryota</taxon>
        <taxon>Metazoa</taxon>
        <taxon>Chordata</taxon>
        <taxon>Craniata</taxon>
        <taxon>Vertebrata</taxon>
        <taxon>Euteleostomi</taxon>
        <taxon>Archelosauria</taxon>
        <taxon>Archosauria</taxon>
        <taxon>Dinosauria</taxon>
        <taxon>Saurischia</taxon>
        <taxon>Theropoda</taxon>
        <taxon>Coelurosauria</taxon>
        <taxon>Aves</taxon>
        <taxon>Neognathae</taxon>
        <taxon>Neoaves</taxon>
        <taxon>Telluraves</taxon>
        <taxon>Coraciimorphae</taxon>
        <taxon>Piciformes</taxon>
        <taxon>Indicatoridae</taxon>
        <taxon>Indicator</taxon>
    </lineage>
</organism>
<feature type="region of interest" description="Disordered" evidence="1">
    <location>
        <begin position="89"/>
        <end position="122"/>
    </location>
</feature>
<dbReference type="Proteomes" id="UP000557230">
    <property type="component" value="Unassembled WGS sequence"/>
</dbReference>
<evidence type="ECO:0000313" key="3">
    <source>
        <dbReference type="Proteomes" id="UP000557230"/>
    </source>
</evidence>
<feature type="compositionally biased region" description="Basic and acidic residues" evidence="1">
    <location>
        <begin position="271"/>
        <end position="286"/>
    </location>
</feature>
<comment type="caution">
    <text evidence="2">The sequence shown here is derived from an EMBL/GenBank/DDBJ whole genome shotgun (WGS) entry which is preliminary data.</text>
</comment>
<dbReference type="Gene3D" id="1.20.58.60">
    <property type="match status" value="1"/>
</dbReference>
<keyword evidence="3" id="KW-1185">Reference proteome</keyword>
<dbReference type="EMBL" id="VXBD01014736">
    <property type="protein sequence ID" value="NXN19034.1"/>
    <property type="molecule type" value="Genomic_DNA"/>
</dbReference>
<proteinExistence type="predicted"/>
<dbReference type="AlphaFoldDB" id="A0A7L1GYT0"/>
<sequence>PLLDGRGAAERVREVSSYQANYWACAIPGSLPPSPDRRSPRWDPNKEYEDLLDYAYPLKPRYRLGKVPEPFFHDSGIGLDSFSVSLEGTSGSTSVHGRGGQAEGSARNGHHRSLASAERCSTPELGKRGCSGASLCCEASPVAEEFSFTRRASSHSSRGPAKALTLESAGLGSSVPRVADGGSWCARGSSFPSHKGQLKSSHRFLPITGVLPLRKEWDADEEFLSLPPKLLELEGLAEFLSSLSLTVRMPVHAHGSPSLLHTDSRQPPAARADRGREACGRDRRGNVGDLGGLGQPCSSDQPRWKNTKLCGQIRRDPLRGLTLPAGLRDTLDGTYLNEPRGKGHPKKSQEGESLAQCLKTFCCQLEELIRWLYRTGELAGGGEPAPAGAGGLRASLHRYLEFRKDVAKHRSLTESVLERGEALLDCLAATSPALRDTLGLIVKQSEELEAHAEHLYESVLAAVG</sequence>